<protein>
    <submittedName>
        <fullName evidence="1">Uncharacterized protein</fullName>
    </submittedName>
</protein>
<name>A0ACC3BU48_PYRYE</name>
<reference evidence="1" key="1">
    <citation type="submission" date="2019-11" db="EMBL/GenBank/DDBJ databases">
        <title>Nori genome reveals adaptations in red seaweeds to the harsh intertidal environment.</title>
        <authorList>
            <person name="Wang D."/>
            <person name="Mao Y."/>
        </authorList>
    </citation>
    <scope>NUCLEOTIDE SEQUENCE</scope>
    <source>
        <tissue evidence="1">Gametophyte</tissue>
    </source>
</reference>
<gene>
    <name evidence="1" type="ORF">I4F81_003859</name>
</gene>
<dbReference type="Proteomes" id="UP000798662">
    <property type="component" value="Chromosome 1"/>
</dbReference>
<comment type="caution">
    <text evidence="1">The sequence shown here is derived from an EMBL/GenBank/DDBJ whole genome shotgun (WGS) entry which is preliminary data.</text>
</comment>
<accession>A0ACC3BU48</accession>
<dbReference type="EMBL" id="CM020618">
    <property type="protein sequence ID" value="KAK1861275.1"/>
    <property type="molecule type" value="Genomic_DNA"/>
</dbReference>
<proteinExistence type="predicted"/>
<keyword evidence="2" id="KW-1185">Reference proteome</keyword>
<organism evidence="1 2">
    <name type="scientific">Pyropia yezoensis</name>
    <name type="common">Susabi-nori</name>
    <name type="synonym">Porphyra yezoensis</name>
    <dbReference type="NCBI Taxonomy" id="2788"/>
    <lineage>
        <taxon>Eukaryota</taxon>
        <taxon>Rhodophyta</taxon>
        <taxon>Bangiophyceae</taxon>
        <taxon>Bangiales</taxon>
        <taxon>Bangiaceae</taxon>
        <taxon>Pyropia</taxon>
    </lineage>
</organism>
<evidence type="ECO:0000313" key="2">
    <source>
        <dbReference type="Proteomes" id="UP000798662"/>
    </source>
</evidence>
<evidence type="ECO:0000313" key="1">
    <source>
        <dbReference type="EMBL" id="KAK1861275.1"/>
    </source>
</evidence>
<sequence length="274" mass="26177">MLPARRLAVGVVRHRRGVAGAMPTHHPPTPRPPPPQPAPIGIHCATDAAATALLSSASAALLGASASQATGGRGRRSAVWESPAGGLAASVLLRVPAASAATAATLVHLQYAAGLAVVAALRRVWGWPPAGVRVKWPNDVYVVPSDGATDGARVANGGGGGGGGGGGDGGGAVVGGVKVGGVLVEATVRGGSVAAVVGLGVNVANAAPTTSLVAAAAAAGVDVTGGGGGGGNAPTLSREALLGATLTELERLTDALSAGGWDTPGGVRAHPAQR</sequence>